<dbReference type="AlphaFoldDB" id="A0A9D5BIM7"/>
<gene>
    <name evidence="2" type="ORF">KIW84_012861</name>
</gene>
<evidence type="ECO:0000313" key="3">
    <source>
        <dbReference type="Proteomes" id="UP001058974"/>
    </source>
</evidence>
<dbReference type="Gene3D" id="2.40.70.10">
    <property type="entry name" value="Acid Proteases"/>
    <property type="match status" value="1"/>
</dbReference>
<dbReference type="EMBL" id="JAMSHJ010000001">
    <property type="protein sequence ID" value="KAI5444388.1"/>
    <property type="molecule type" value="Genomic_DNA"/>
</dbReference>
<keyword evidence="3" id="KW-1185">Reference proteome</keyword>
<feature type="region of interest" description="Disordered" evidence="1">
    <location>
        <begin position="224"/>
        <end position="280"/>
    </location>
</feature>
<dbReference type="Gramene" id="Psat01G0286100-T1">
    <property type="protein sequence ID" value="KAI5444388.1"/>
    <property type="gene ID" value="KIW84_012861"/>
</dbReference>
<reference evidence="2 3" key="1">
    <citation type="journal article" date="2022" name="Nat. Genet.">
        <title>Improved pea reference genome and pan-genome highlight genomic features and evolutionary characteristics.</title>
        <authorList>
            <person name="Yang T."/>
            <person name="Liu R."/>
            <person name="Luo Y."/>
            <person name="Hu S."/>
            <person name="Wang D."/>
            <person name="Wang C."/>
            <person name="Pandey M.K."/>
            <person name="Ge S."/>
            <person name="Xu Q."/>
            <person name="Li N."/>
            <person name="Li G."/>
            <person name="Huang Y."/>
            <person name="Saxena R.K."/>
            <person name="Ji Y."/>
            <person name="Li M."/>
            <person name="Yan X."/>
            <person name="He Y."/>
            <person name="Liu Y."/>
            <person name="Wang X."/>
            <person name="Xiang C."/>
            <person name="Varshney R.K."/>
            <person name="Ding H."/>
            <person name="Gao S."/>
            <person name="Zong X."/>
        </authorList>
    </citation>
    <scope>NUCLEOTIDE SEQUENCE [LARGE SCALE GENOMIC DNA]</scope>
    <source>
        <strain evidence="2 3">cv. Zhongwan 6</strain>
    </source>
</reference>
<dbReference type="PANTHER" id="PTHR33067">
    <property type="entry name" value="RNA-DIRECTED DNA POLYMERASE-RELATED"/>
    <property type="match status" value="1"/>
</dbReference>
<dbReference type="Gene3D" id="3.10.10.10">
    <property type="entry name" value="HIV Type 1 Reverse Transcriptase, subunit A, domain 1"/>
    <property type="match status" value="1"/>
</dbReference>
<protein>
    <recommendedName>
        <fullName evidence="4">CCHC-type domain-containing protein</fullName>
    </recommendedName>
</protein>
<dbReference type="PANTHER" id="PTHR33067:SF31">
    <property type="entry name" value="RNA-DIRECTED DNA POLYMERASE"/>
    <property type="match status" value="1"/>
</dbReference>
<name>A0A9D5BIM7_PEA</name>
<sequence>MTIDDATGGALMNKPYPKASALIEDMAQNHQSWGVERATVEKKEAQGGIHELSSIDMMQAKIDALALKVEHMCINPNTAAAILSDCEICGTKGHQSAECSLLNETNSEQVNYAQGNPYSNTYNPGWRNHPNFSYRNNNPIQNTAPPRQPGYQAPRPNQHMQPVPPKPSLEKIMETFITAQTQQNKEFMNQNIHVNELITQLGTKFPGQPQQNPRGQANAITLQSGNTYDEPFNPRLSEPKTSKEYTEPTYEVKEPEESEKQEGQEKGEEPKDKTYVPPPPYKPPIPYPQRLKQTQINNQYQKFIKVIEKLHVEIPFTEAITQIPSYAMFLKDILTNKRRLDDPKPLECNSISENKLAKKDKDPGNFSIPCLLGSHVIEKAFLDLGASVSLMPLAVCERLNLGELQPTKMSLQLADRSVKYPIGILEDIPVRIGRQFLSTAEAIIDVKRGKLTFEVGDEKIEFILSKILMAPVMGDACYAIDIIDECVREIEQEEIIKTIKLPSTLILEDDNFRKPYIDDNLYECLSLSSDPMPCPKKPTLELKELPKNLRYEFLFEEMNRPVIVSVTLSQEETDQLLDVLRRYPSALGYNISDLKGIIPSMCMHRISLKEDSKPSREYQRRINPIMSDVVKREVLKLLEACIIY</sequence>
<evidence type="ECO:0000256" key="1">
    <source>
        <dbReference type="SAM" id="MobiDB-lite"/>
    </source>
</evidence>
<organism evidence="2 3">
    <name type="scientific">Pisum sativum</name>
    <name type="common">Garden pea</name>
    <name type="synonym">Lathyrus oleraceus</name>
    <dbReference type="NCBI Taxonomy" id="3888"/>
    <lineage>
        <taxon>Eukaryota</taxon>
        <taxon>Viridiplantae</taxon>
        <taxon>Streptophyta</taxon>
        <taxon>Embryophyta</taxon>
        <taxon>Tracheophyta</taxon>
        <taxon>Spermatophyta</taxon>
        <taxon>Magnoliopsida</taxon>
        <taxon>eudicotyledons</taxon>
        <taxon>Gunneridae</taxon>
        <taxon>Pentapetalae</taxon>
        <taxon>rosids</taxon>
        <taxon>fabids</taxon>
        <taxon>Fabales</taxon>
        <taxon>Fabaceae</taxon>
        <taxon>Papilionoideae</taxon>
        <taxon>50 kb inversion clade</taxon>
        <taxon>NPAAA clade</taxon>
        <taxon>Hologalegina</taxon>
        <taxon>IRL clade</taxon>
        <taxon>Fabeae</taxon>
        <taxon>Lathyrus</taxon>
    </lineage>
</organism>
<accession>A0A9D5BIM7</accession>
<feature type="compositionally biased region" description="Polar residues" evidence="1">
    <location>
        <begin position="135"/>
        <end position="145"/>
    </location>
</feature>
<evidence type="ECO:0008006" key="4">
    <source>
        <dbReference type="Google" id="ProtNLM"/>
    </source>
</evidence>
<evidence type="ECO:0000313" key="2">
    <source>
        <dbReference type="EMBL" id="KAI5444388.1"/>
    </source>
</evidence>
<dbReference type="Proteomes" id="UP001058974">
    <property type="component" value="Chromosome 1"/>
</dbReference>
<comment type="caution">
    <text evidence="2">The sequence shown here is derived from an EMBL/GenBank/DDBJ whole genome shotgun (WGS) entry which is preliminary data.</text>
</comment>
<proteinExistence type="predicted"/>
<dbReference type="CDD" id="cd00303">
    <property type="entry name" value="retropepsin_like"/>
    <property type="match status" value="1"/>
</dbReference>
<dbReference type="InterPro" id="IPR021109">
    <property type="entry name" value="Peptidase_aspartic_dom_sf"/>
</dbReference>
<feature type="compositionally biased region" description="Basic and acidic residues" evidence="1">
    <location>
        <begin position="237"/>
        <end position="274"/>
    </location>
</feature>
<feature type="region of interest" description="Disordered" evidence="1">
    <location>
        <begin position="135"/>
        <end position="166"/>
    </location>
</feature>